<dbReference type="SUPFAM" id="SSF50978">
    <property type="entry name" value="WD40 repeat-like"/>
    <property type="match status" value="1"/>
</dbReference>
<dbReference type="InterPro" id="IPR019775">
    <property type="entry name" value="WD40_repeat_CS"/>
</dbReference>
<keyword evidence="8" id="KW-0576">Peroxisome</keyword>
<evidence type="ECO:0000256" key="9">
    <source>
        <dbReference type="ARBA" id="ARBA00024017"/>
    </source>
</evidence>
<keyword evidence="4" id="KW-0963">Cytoplasm</keyword>
<dbReference type="GO" id="GO:0005053">
    <property type="term" value="F:peroxisome matrix targeting signal-2 binding"/>
    <property type="evidence" value="ECO:0007669"/>
    <property type="project" value="InterPro"/>
</dbReference>
<evidence type="ECO:0000256" key="11">
    <source>
        <dbReference type="PROSITE-ProRule" id="PRU00221"/>
    </source>
</evidence>
<keyword evidence="6" id="KW-0677">Repeat</keyword>
<evidence type="ECO:0000256" key="3">
    <source>
        <dbReference type="ARBA" id="ARBA00022448"/>
    </source>
</evidence>
<dbReference type="PROSITE" id="PS00678">
    <property type="entry name" value="WD_REPEATS_1"/>
    <property type="match status" value="1"/>
</dbReference>
<evidence type="ECO:0000256" key="2">
    <source>
        <dbReference type="ARBA" id="ARBA00004514"/>
    </source>
</evidence>
<comment type="subcellular location">
    <subcellularLocation>
        <location evidence="2">Cytoplasm</location>
        <location evidence="2">Cytosol</location>
    </subcellularLocation>
    <subcellularLocation>
        <location evidence="1">Peroxisome matrix</location>
    </subcellularLocation>
</comment>
<evidence type="ECO:0000256" key="5">
    <source>
        <dbReference type="ARBA" id="ARBA00022574"/>
    </source>
</evidence>
<dbReference type="GO" id="GO:0005829">
    <property type="term" value="C:cytosol"/>
    <property type="evidence" value="ECO:0007669"/>
    <property type="project" value="UniProtKB-SubCell"/>
</dbReference>
<evidence type="ECO:0000256" key="10">
    <source>
        <dbReference type="ARBA" id="ARBA00032565"/>
    </source>
</evidence>
<protein>
    <recommendedName>
        <fullName evidence="10">Peroxin-7</fullName>
    </recommendedName>
</protein>
<organism evidence="12 13">
    <name type="scientific">Rozella allomycis (strain CSF55)</name>
    <dbReference type="NCBI Taxonomy" id="988480"/>
    <lineage>
        <taxon>Eukaryota</taxon>
        <taxon>Fungi</taxon>
        <taxon>Fungi incertae sedis</taxon>
        <taxon>Cryptomycota</taxon>
        <taxon>Cryptomycota incertae sedis</taxon>
        <taxon>Rozella</taxon>
    </lineage>
</organism>
<dbReference type="InterPro" id="IPR036322">
    <property type="entry name" value="WD40_repeat_dom_sf"/>
</dbReference>
<sequence>MLPQPLIHKIRSHEQEVLSVDWNKYNSNLILTASADTSIKLWDMRKLDGPLNVFRFHRYAVNSIQFSPFKENIFASGSYDMSWSVWDLGSNVPLRFDDSFTEFITDVEWNC</sequence>
<evidence type="ECO:0000313" key="13">
    <source>
        <dbReference type="Proteomes" id="UP000281549"/>
    </source>
</evidence>
<keyword evidence="3" id="KW-0813">Transport</keyword>
<dbReference type="SMART" id="SM00320">
    <property type="entry name" value="WD40"/>
    <property type="match status" value="2"/>
</dbReference>
<comment type="similarity">
    <text evidence="9">Belongs to the WD repeat peroxin-7 family.</text>
</comment>
<evidence type="ECO:0000256" key="7">
    <source>
        <dbReference type="ARBA" id="ARBA00022927"/>
    </source>
</evidence>
<dbReference type="EMBL" id="ML005694">
    <property type="protein sequence ID" value="RKP17731.1"/>
    <property type="molecule type" value="Genomic_DNA"/>
</dbReference>
<proteinExistence type="inferred from homology"/>
<dbReference type="InterPro" id="IPR015943">
    <property type="entry name" value="WD40/YVTN_repeat-like_dom_sf"/>
</dbReference>
<evidence type="ECO:0000313" key="12">
    <source>
        <dbReference type="EMBL" id="RKP17731.1"/>
    </source>
</evidence>
<dbReference type="InterPro" id="IPR044536">
    <property type="entry name" value="PEX7"/>
</dbReference>
<evidence type="ECO:0000256" key="4">
    <source>
        <dbReference type="ARBA" id="ARBA00022490"/>
    </source>
</evidence>
<feature type="non-terminal residue" evidence="12">
    <location>
        <position position="111"/>
    </location>
</feature>
<dbReference type="Pfam" id="PF00400">
    <property type="entry name" value="WD40"/>
    <property type="match status" value="2"/>
</dbReference>
<feature type="repeat" description="WD" evidence="11">
    <location>
        <begin position="10"/>
        <end position="45"/>
    </location>
</feature>
<dbReference type="GO" id="GO:0005782">
    <property type="term" value="C:peroxisomal matrix"/>
    <property type="evidence" value="ECO:0007669"/>
    <property type="project" value="UniProtKB-SubCell"/>
</dbReference>
<name>A0A4P9YGF9_ROZAC</name>
<dbReference type="PROSITE" id="PS50082">
    <property type="entry name" value="WD_REPEATS_2"/>
    <property type="match status" value="2"/>
</dbReference>
<dbReference type="PROSITE" id="PS50294">
    <property type="entry name" value="WD_REPEATS_REGION"/>
    <property type="match status" value="2"/>
</dbReference>
<dbReference type="AlphaFoldDB" id="A0A4P9YGF9"/>
<dbReference type="PANTHER" id="PTHR46027">
    <property type="entry name" value="PEROXISOMAL TARGETING SIGNAL 2 RECEPTOR"/>
    <property type="match status" value="1"/>
</dbReference>
<evidence type="ECO:0000256" key="6">
    <source>
        <dbReference type="ARBA" id="ARBA00022737"/>
    </source>
</evidence>
<dbReference type="GO" id="GO:0016558">
    <property type="term" value="P:protein import into peroxisome matrix"/>
    <property type="evidence" value="ECO:0007669"/>
    <property type="project" value="InterPro"/>
</dbReference>
<feature type="repeat" description="WD" evidence="11">
    <location>
        <begin position="54"/>
        <end position="96"/>
    </location>
</feature>
<evidence type="ECO:0000256" key="8">
    <source>
        <dbReference type="ARBA" id="ARBA00023140"/>
    </source>
</evidence>
<dbReference type="InterPro" id="IPR001680">
    <property type="entry name" value="WD40_rpt"/>
</dbReference>
<evidence type="ECO:0000256" key="1">
    <source>
        <dbReference type="ARBA" id="ARBA00004253"/>
    </source>
</evidence>
<accession>A0A4P9YGF9</accession>
<reference evidence="13" key="1">
    <citation type="journal article" date="2018" name="Nat. Microbiol.">
        <title>Leveraging single-cell genomics to expand the fungal tree of life.</title>
        <authorList>
            <person name="Ahrendt S.R."/>
            <person name="Quandt C.A."/>
            <person name="Ciobanu D."/>
            <person name="Clum A."/>
            <person name="Salamov A."/>
            <person name="Andreopoulos B."/>
            <person name="Cheng J.F."/>
            <person name="Woyke T."/>
            <person name="Pelin A."/>
            <person name="Henrissat B."/>
            <person name="Reynolds N.K."/>
            <person name="Benny G.L."/>
            <person name="Smith M.E."/>
            <person name="James T.Y."/>
            <person name="Grigoriev I.V."/>
        </authorList>
    </citation>
    <scope>NUCLEOTIDE SEQUENCE [LARGE SCALE GENOMIC DNA]</scope>
    <source>
        <strain evidence="13">CSF55</strain>
    </source>
</reference>
<keyword evidence="5 11" id="KW-0853">WD repeat</keyword>
<dbReference type="Proteomes" id="UP000281549">
    <property type="component" value="Unassembled WGS sequence"/>
</dbReference>
<gene>
    <name evidence="12" type="ORF">ROZALSC1DRAFT_30499</name>
</gene>
<keyword evidence="7" id="KW-0653">Protein transport</keyword>
<dbReference type="PANTHER" id="PTHR46027:SF1">
    <property type="entry name" value="PEROXISOMAL TARGETING SIGNAL 2 RECEPTOR"/>
    <property type="match status" value="1"/>
</dbReference>
<dbReference type="Gene3D" id="2.130.10.10">
    <property type="entry name" value="YVTN repeat-like/Quinoprotein amine dehydrogenase"/>
    <property type="match status" value="1"/>
</dbReference>